<evidence type="ECO:0000313" key="2">
    <source>
        <dbReference type="EMBL" id="TBN48269.1"/>
    </source>
</evidence>
<accession>A0A4Q9GH09</accession>
<gene>
    <name evidence="2" type="ORF">EYR15_14435</name>
</gene>
<evidence type="ECO:0000313" key="3">
    <source>
        <dbReference type="Proteomes" id="UP000291613"/>
    </source>
</evidence>
<evidence type="ECO:0000256" key="1">
    <source>
        <dbReference type="SAM" id="Phobius"/>
    </source>
</evidence>
<dbReference type="RefSeq" id="WP_131004273.1">
    <property type="nucleotide sequence ID" value="NZ_JBHSZR010000011.1"/>
</dbReference>
<comment type="caution">
    <text evidence="2">The sequence shown here is derived from an EMBL/GenBank/DDBJ whole genome shotgun (WGS) entry which is preliminary data.</text>
</comment>
<keyword evidence="1" id="KW-0472">Membrane</keyword>
<keyword evidence="1" id="KW-0812">Transmembrane</keyword>
<feature type="transmembrane region" description="Helical" evidence="1">
    <location>
        <begin position="72"/>
        <end position="90"/>
    </location>
</feature>
<name>A0A4Q9GH09_9HYPH</name>
<dbReference type="Proteomes" id="UP000291613">
    <property type="component" value="Unassembled WGS sequence"/>
</dbReference>
<sequence length="110" mass="11626">MAVVPFKRPEDSRRPKAASVAQRSFGEFAAAMLVIGVVCFLMPMLWAGVPQMMLAVVHLLVAVVYFTQGPRIAAGAWIALTLVCLALTGAPSPVTYAISRAAIALDAGLR</sequence>
<feature type="transmembrane region" description="Helical" evidence="1">
    <location>
        <begin position="48"/>
        <end position="66"/>
    </location>
</feature>
<reference evidence="2 3" key="1">
    <citation type="submission" date="2019-02" db="EMBL/GenBank/DDBJ databases">
        <title>Hansschlegelia quercus sp. nov., a novel methylotrophic bacterium from buds of oak (Quercus robur L.).</title>
        <authorList>
            <person name="Agafonova N.V."/>
            <person name="Kaparullina E.N."/>
            <person name="Grouzdev D.S."/>
            <person name="Doronina N.V."/>
        </authorList>
    </citation>
    <scope>NUCLEOTIDE SEQUENCE [LARGE SCALE GENOMIC DNA]</scope>
    <source>
        <strain evidence="2 3">Dub</strain>
    </source>
</reference>
<dbReference type="OrthoDB" id="8451855at2"/>
<keyword evidence="1" id="KW-1133">Transmembrane helix</keyword>
<keyword evidence="3" id="KW-1185">Reference proteome</keyword>
<dbReference type="AlphaFoldDB" id="A0A4Q9GH09"/>
<dbReference type="EMBL" id="SIUB01000008">
    <property type="protein sequence ID" value="TBN48269.1"/>
    <property type="molecule type" value="Genomic_DNA"/>
</dbReference>
<feature type="transmembrane region" description="Helical" evidence="1">
    <location>
        <begin position="20"/>
        <end position="41"/>
    </location>
</feature>
<protein>
    <submittedName>
        <fullName evidence="2">Uncharacterized protein</fullName>
    </submittedName>
</protein>
<organism evidence="2 3">
    <name type="scientific">Hansschlegelia quercus</name>
    <dbReference type="NCBI Taxonomy" id="2528245"/>
    <lineage>
        <taxon>Bacteria</taxon>
        <taxon>Pseudomonadati</taxon>
        <taxon>Pseudomonadota</taxon>
        <taxon>Alphaproteobacteria</taxon>
        <taxon>Hyphomicrobiales</taxon>
        <taxon>Methylopilaceae</taxon>
        <taxon>Hansschlegelia</taxon>
    </lineage>
</organism>
<proteinExistence type="predicted"/>